<dbReference type="Proteomes" id="UP000574067">
    <property type="component" value="Unassembled WGS sequence"/>
</dbReference>
<dbReference type="GO" id="GO:0008194">
    <property type="term" value="F:UDP-glycosyltransferase activity"/>
    <property type="evidence" value="ECO:0007669"/>
    <property type="project" value="InterPro"/>
</dbReference>
<dbReference type="GO" id="GO:0016758">
    <property type="term" value="F:hexosyltransferase activity"/>
    <property type="evidence" value="ECO:0007669"/>
    <property type="project" value="UniProtKB-ARBA"/>
</dbReference>
<protein>
    <submittedName>
        <fullName evidence="2">Glycosyltransferase family 1 protein</fullName>
    </submittedName>
</protein>
<reference evidence="2 3" key="1">
    <citation type="submission" date="2020-04" db="EMBL/GenBank/DDBJ databases">
        <title>Azohydromonas sp. isolated from soil.</title>
        <authorList>
            <person name="Dahal R.H."/>
        </authorList>
    </citation>
    <scope>NUCLEOTIDE SEQUENCE [LARGE SCALE GENOMIC DNA]</scope>
    <source>
        <strain evidence="2 3">G-1-1-14</strain>
    </source>
</reference>
<dbReference type="PANTHER" id="PTHR48050:SF13">
    <property type="entry name" value="STEROL 3-BETA-GLUCOSYLTRANSFERASE UGT80A2"/>
    <property type="match status" value="1"/>
</dbReference>
<dbReference type="GO" id="GO:0017000">
    <property type="term" value="P:antibiotic biosynthetic process"/>
    <property type="evidence" value="ECO:0007669"/>
    <property type="project" value="UniProtKB-ARBA"/>
</dbReference>
<gene>
    <name evidence="2" type="ORF">HHL10_16830</name>
</gene>
<proteinExistence type="predicted"/>
<evidence type="ECO:0000313" key="2">
    <source>
        <dbReference type="EMBL" id="NML16649.1"/>
    </source>
</evidence>
<dbReference type="Pfam" id="PF06722">
    <property type="entry name" value="EryCIII-like_C"/>
    <property type="match status" value="1"/>
</dbReference>
<feature type="domain" description="Erythromycin biosynthesis protein CIII-like C-terminal" evidence="1">
    <location>
        <begin position="291"/>
        <end position="414"/>
    </location>
</feature>
<dbReference type="EMBL" id="JABBFW010000011">
    <property type="protein sequence ID" value="NML16649.1"/>
    <property type="molecule type" value="Genomic_DNA"/>
</dbReference>
<evidence type="ECO:0000259" key="1">
    <source>
        <dbReference type="Pfam" id="PF06722"/>
    </source>
</evidence>
<dbReference type="RefSeq" id="WP_169161552.1">
    <property type="nucleotide sequence ID" value="NZ_JABBFW010000011.1"/>
</dbReference>
<dbReference type="PANTHER" id="PTHR48050">
    <property type="entry name" value="STEROL 3-BETA-GLUCOSYLTRANSFERASE"/>
    <property type="match status" value="1"/>
</dbReference>
<dbReference type="AlphaFoldDB" id="A0A848FE51"/>
<dbReference type="CDD" id="cd03784">
    <property type="entry name" value="GT1_Gtf-like"/>
    <property type="match status" value="1"/>
</dbReference>
<name>A0A848FE51_9BURK</name>
<keyword evidence="2" id="KW-0808">Transferase</keyword>
<organism evidence="2 3">
    <name type="scientific">Azohydromonas caseinilytica</name>
    <dbReference type="NCBI Taxonomy" id="2728836"/>
    <lineage>
        <taxon>Bacteria</taxon>
        <taxon>Pseudomonadati</taxon>
        <taxon>Pseudomonadota</taxon>
        <taxon>Betaproteobacteria</taxon>
        <taxon>Burkholderiales</taxon>
        <taxon>Sphaerotilaceae</taxon>
        <taxon>Azohydromonas</taxon>
    </lineage>
</organism>
<comment type="caution">
    <text evidence="2">The sequence shown here is derived from an EMBL/GenBank/DDBJ whole genome shotgun (WGS) entry which is preliminary data.</text>
</comment>
<dbReference type="InterPro" id="IPR002213">
    <property type="entry name" value="UDP_glucos_trans"/>
</dbReference>
<dbReference type="InterPro" id="IPR050426">
    <property type="entry name" value="Glycosyltransferase_28"/>
</dbReference>
<dbReference type="Gene3D" id="3.40.50.2000">
    <property type="entry name" value="Glycogen Phosphorylase B"/>
    <property type="match status" value="2"/>
</dbReference>
<sequence>MPPHYLLATAGSHGDMHPFMSLAQVLQGMGREVRLMGPAFHDDLVRPTGIPFIGMGSDEDVLRVLANPDVWHPRKGLRVLFQNYRERILSSLPAVMAIRPAAPLVVISHPLALPTFAIAREKGWPARLVAAYLAPSNLRTVHDPLVIGHVPIARWVPLPARRALWALLDRTAIDPLIGAEVNAARAVLGLPQVGRYVAHLQEAPELSVTLFPAWFAPPQPDWPRPLLMGEFPLYDATAGAPWPAELAAFMAAGPAPLVVTPGTGNAHAAHLFKAAAEAAQRLRLRAVFLTRHREQVPARLPGTILWQPYVPLAMLLPHTAALVHHGGIGTTAEALRAGVPQLVTPFAWDQFDNAARVEALGMGVTLPAARVNTRRLTAALRPLCAAEAVTARGRQVAARFAQARGPEALCRDIEAALGLAA</sequence>
<accession>A0A848FE51</accession>
<evidence type="ECO:0000313" key="3">
    <source>
        <dbReference type="Proteomes" id="UP000574067"/>
    </source>
</evidence>
<dbReference type="SUPFAM" id="SSF53756">
    <property type="entry name" value="UDP-Glycosyltransferase/glycogen phosphorylase"/>
    <property type="match status" value="1"/>
</dbReference>
<dbReference type="InterPro" id="IPR010610">
    <property type="entry name" value="EryCIII-like_C"/>
</dbReference>
<keyword evidence="3" id="KW-1185">Reference proteome</keyword>